<dbReference type="RefSeq" id="WP_163698409.1">
    <property type="nucleotide sequence ID" value="NZ_QXHD01000004.1"/>
</dbReference>
<accession>A0A6M0RKT3</accession>
<dbReference type="SUPFAM" id="SSF55729">
    <property type="entry name" value="Acyl-CoA N-acyltransferases (Nat)"/>
    <property type="match status" value="1"/>
</dbReference>
<dbReference type="PROSITE" id="PS51186">
    <property type="entry name" value="GNAT"/>
    <property type="match status" value="1"/>
</dbReference>
<dbReference type="GO" id="GO:0016747">
    <property type="term" value="F:acyltransferase activity, transferring groups other than amino-acyl groups"/>
    <property type="evidence" value="ECO:0007669"/>
    <property type="project" value="InterPro"/>
</dbReference>
<organism evidence="2 3">
    <name type="scientific">Adonisia turfae CCMR0081</name>
    <dbReference type="NCBI Taxonomy" id="2292702"/>
    <lineage>
        <taxon>Bacteria</taxon>
        <taxon>Bacillati</taxon>
        <taxon>Cyanobacteriota</taxon>
        <taxon>Adonisia</taxon>
        <taxon>Adonisia turfae</taxon>
    </lineage>
</organism>
<dbReference type="InterPro" id="IPR000182">
    <property type="entry name" value="GNAT_dom"/>
</dbReference>
<keyword evidence="2" id="KW-0808">Transferase</keyword>
<proteinExistence type="predicted"/>
<feature type="domain" description="N-acetyltransferase" evidence="1">
    <location>
        <begin position="21"/>
        <end position="163"/>
    </location>
</feature>
<dbReference type="PANTHER" id="PTHR43792:SF1">
    <property type="entry name" value="N-ACETYLTRANSFERASE DOMAIN-CONTAINING PROTEIN"/>
    <property type="match status" value="1"/>
</dbReference>
<keyword evidence="3" id="KW-1185">Reference proteome</keyword>
<name>A0A6M0RKT3_9CYAN</name>
<evidence type="ECO:0000259" key="1">
    <source>
        <dbReference type="PROSITE" id="PS51186"/>
    </source>
</evidence>
<dbReference type="EMBL" id="QXHD01000004">
    <property type="protein sequence ID" value="NEZ56403.1"/>
    <property type="molecule type" value="Genomic_DNA"/>
</dbReference>
<evidence type="ECO:0000313" key="2">
    <source>
        <dbReference type="EMBL" id="NEZ56403.1"/>
    </source>
</evidence>
<dbReference type="InterPro" id="IPR016181">
    <property type="entry name" value="Acyl_CoA_acyltransferase"/>
</dbReference>
<gene>
    <name evidence="2" type="ORF">DXZ20_12105</name>
</gene>
<dbReference type="Proteomes" id="UP000481033">
    <property type="component" value="Unassembled WGS sequence"/>
</dbReference>
<sequence>MSANNYHRITFTRLSKIPPNAIIDLMNDPAVRRHLPLAQDEFGYVECDRFVAIKERMWEERGFGPWAFVLDDEFIGWGGLQPEGDDVDLGLVLNQKYWGAGSALYRRILKHAFEELCVDSITALLPPSRKRVAALRRLGFHKDGEIVIQDQRFIRYRLIRSEVTQSVIR</sequence>
<dbReference type="PANTHER" id="PTHR43792">
    <property type="entry name" value="GNAT FAMILY, PUTATIVE (AFU_ORTHOLOGUE AFUA_3G00765)-RELATED-RELATED"/>
    <property type="match status" value="1"/>
</dbReference>
<protein>
    <submittedName>
        <fullName evidence="2">N-acetyltransferase</fullName>
    </submittedName>
</protein>
<comment type="caution">
    <text evidence="2">The sequence shown here is derived from an EMBL/GenBank/DDBJ whole genome shotgun (WGS) entry which is preliminary data.</text>
</comment>
<dbReference type="InterPro" id="IPR051531">
    <property type="entry name" value="N-acetyltransferase"/>
</dbReference>
<reference evidence="2 3" key="1">
    <citation type="journal article" date="2020" name="Microb. Ecol.">
        <title>Ecogenomics of the Marine Benthic Filamentous Cyanobacterium Adonisia.</title>
        <authorList>
            <person name="Walter J.M."/>
            <person name="Coutinho F.H."/>
            <person name="Leomil L."/>
            <person name="Hargreaves P.I."/>
            <person name="Campeao M.E."/>
            <person name="Vieira V.V."/>
            <person name="Silva B.S."/>
            <person name="Fistarol G.O."/>
            <person name="Salomon P.S."/>
            <person name="Sawabe T."/>
            <person name="Mino S."/>
            <person name="Hosokawa M."/>
            <person name="Miyashita H."/>
            <person name="Maruyama F."/>
            <person name="van Verk M.C."/>
            <person name="Dutilh B.E."/>
            <person name="Thompson C.C."/>
            <person name="Thompson F.L."/>
        </authorList>
    </citation>
    <scope>NUCLEOTIDE SEQUENCE [LARGE SCALE GENOMIC DNA]</scope>
    <source>
        <strain evidence="2 3">CCMR0081</strain>
    </source>
</reference>
<dbReference type="Gene3D" id="3.40.630.30">
    <property type="match status" value="1"/>
</dbReference>
<dbReference type="Pfam" id="PF13302">
    <property type="entry name" value="Acetyltransf_3"/>
    <property type="match status" value="1"/>
</dbReference>
<evidence type="ECO:0000313" key="3">
    <source>
        <dbReference type="Proteomes" id="UP000481033"/>
    </source>
</evidence>
<dbReference type="AlphaFoldDB" id="A0A6M0RKT3"/>